<dbReference type="OrthoDB" id="1453845at2"/>
<dbReference type="EMBL" id="RWIU01000012">
    <property type="protein sequence ID" value="RSK38411.1"/>
    <property type="molecule type" value="Genomic_DNA"/>
</dbReference>
<dbReference type="Proteomes" id="UP000270291">
    <property type="component" value="Unassembled WGS sequence"/>
</dbReference>
<gene>
    <name evidence="2" type="ORF">EI293_21575</name>
</gene>
<dbReference type="RefSeq" id="WP_125440631.1">
    <property type="nucleotide sequence ID" value="NZ_RWIU01000012.1"/>
</dbReference>
<reference evidence="2 3" key="1">
    <citation type="submission" date="2018-12" db="EMBL/GenBank/DDBJ databases">
        <authorList>
            <person name="Feng G."/>
            <person name="Zhu H."/>
        </authorList>
    </citation>
    <scope>NUCLEOTIDE SEQUENCE [LARGE SCALE GENOMIC DNA]</scope>
    <source>
        <strain evidence="2 3">LMG 26000</strain>
    </source>
</reference>
<proteinExistence type="predicted"/>
<evidence type="ECO:0000313" key="2">
    <source>
        <dbReference type="EMBL" id="RSK38411.1"/>
    </source>
</evidence>
<keyword evidence="1" id="KW-1133">Transmembrane helix</keyword>
<dbReference type="AlphaFoldDB" id="A0A3R9NP40"/>
<keyword evidence="1" id="KW-0812">Transmembrane</keyword>
<accession>A0A3R9NP40</accession>
<evidence type="ECO:0000313" key="3">
    <source>
        <dbReference type="Proteomes" id="UP000270291"/>
    </source>
</evidence>
<feature type="transmembrane region" description="Helical" evidence="1">
    <location>
        <begin position="78"/>
        <end position="103"/>
    </location>
</feature>
<feature type="transmembrane region" description="Helical" evidence="1">
    <location>
        <begin position="12"/>
        <end position="39"/>
    </location>
</feature>
<keyword evidence="1" id="KW-0472">Membrane</keyword>
<sequence>MASVDLRPRRKFSTLFSTLLGGTLLAVVVFFAISFLTVLRHITPVHRYKPSEAYKLAIGFPWTYYYQFWVRGEDLPQFGWHVVHLGYDCLLTWLVVLALYLLWKRTAGTRHS</sequence>
<organism evidence="2 3">
    <name type="scientific">Hymenobacter perfusus</name>
    <dbReference type="NCBI Taxonomy" id="1236770"/>
    <lineage>
        <taxon>Bacteria</taxon>
        <taxon>Pseudomonadati</taxon>
        <taxon>Bacteroidota</taxon>
        <taxon>Cytophagia</taxon>
        <taxon>Cytophagales</taxon>
        <taxon>Hymenobacteraceae</taxon>
        <taxon>Hymenobacter</taxon>
    </lineage>
</organism>
<comment type="caution">
    <text evidence="2">The sequence shown here is derived from an EMBL/GenBank/DDBJ whole genome shotgun (WGS) entry which is preliminary data.</text>
</comment>
<name>A0A3R9NP40_9BACT</name>
<keyword evidence="3" id="KW-1185">Reference proteome</keyword>
<protein>
    <submittedName>
        <fullName evidence="2">Uncharacterized protein</fullName>
    </submittedName>
</protein>
<evidence type="ECO:0000256" key="1">
    <source>
        <dbReference type="SAM" id="Phobius"/>
    </source>
</evidence>